<dbReference type="GeneID" id="25267186"/>
<dbReference type="FunCoup" id="A0A066W9I3">
    <property type="interactions" value="250"/>
</dbReference>
<sequence length="561" mass="65112">MSTRESCIVALQGSELEAEPEPSMVNATSGRDDDGRAPGLATRDQKVTKAVQHRFTVYTARSRSATVRRTRTFDHNSPLTWYMSMLTNTYSFSTDPILSSQVIRESNSCLLMSGPKSDPRRKPEREAEGPFREVSMSSSVAQGAQSGQPCLRNRSSSVSKAVNQVSTYADKADASSSDMQAQKAKGRKASSGILSDLVTLRWMIDPVASLKITGVIVALWAVVSVLAPHRPNPFSRLLFISHRVPVTQVILAEPKAALSGDTMRYQKGWYDLSFIAFYIIVFSFIRQSITLWVFKPFALWWGIKNETKQTRLMEQGYAFCYWGSFGLLGLYVMKSQDNWWYQLEHLWLKYPHWQMRPELKYYYLLQLSYWLQQAFVMLLRLEKPRKDYYELVAHHLVTLWLIGWSYLINMTMIGTTVFVCMDIPDTWLAMSKFVNYLGLDNITTPIFATFIAIWTYFRIYLSARTLWSVWFQFDLIPAHTREWNPAKGWWLAPWMRYQIFAPLFLLLLLNLFWYYLMWRIAMRTLRGIYKDEREEGEYEDEEEDASTAGKKKAEASVEMKR</sequence>
<organism evidence="13 14">
    <name type="scientific">Tilletiaria anomala (strain ATCC 24038 / CBS 436.72 / UBC 951)</name>
    <dbReference type="NCBI Taxonomy" id="1037660"/>
    <lineage>
        <taxon>Eukaryota</taxon>
        <taxon>Fungi</taxon>
        <taxon>Dikarya</taxon>
        <taxon>Basidiomycota</taxon>
        <taxon>Ustilaginomycotina</taxon>
        <taxon>Exobasidiomycetes</taxon>
        <taxon>Georgefischeriales</taxon>
        <taxon>Tilletiariaceae</taxon>
        <taxon>Tilletiaria</taxon>
    </lineage>
</organism>
<feature type="transmembrane region" description="Helical" evidence="11">
    <location>
        <begin position="497"/>
        <end position="516"/>
    </location>
</feature>
<dbReference type="GO" id="GO:0050291">
    <property type="term" value="F:sphingosine N-acyltransferase activity"/>
    <property type="evidence" value="ECO:0007669"/>
    <property type="project" value="InterPro"/>
</dbReference>
<feature type="transmembrane region" description="Helical" evidence="11">
    <location>
        <begin position="272"/>
        <end position="294"/>
    </location>
</feature>
<dbReference type="GO" id="GO:0005789">
    <property type="term" value="C:endoplasmic reticulum membrane"/>
    <property type="evidence" value="ECO:0007669"/>
    <property type="project" value="UniProtKB-SubCell"/>
</dbReference>
<dbReference type="SMART" id="SM00724">
    <property type="entry name" value="TLC"/>
    <property type="match status" value="1"/>
</dbReference>
<name>A0A066W9I3_TILAU</name>
<keyword evidence="14" id="KW-1185">Reference proteome</keyword>
<accession>A0A066W9I3</accession>
<dbReference type="PANTHER" id="PTHR12560">
    <property type="entry name" value="LONGEVITY ASSURANCE FACTOR 1 LAG1"/>
    <property type="match status" value="1"/>
</dbReference>
<feature type="region of interest" description="Disordered" evidence="10">
    <location>
        <begin position="15"/>
        <end position="46"/>
    </location>
</feature>
<evidence type="ECO:0000256" key="8">
    <source>
        <dbReference type="ARBA" id="ARBA00023180"/>
    </source>
</evidence>
<dbReference type="Proteomes" id="UP000027361">
    <property type="component" value="Unassembled WGS sequence"/>
</dbReference>
<proteinExistence type="inferred from homology"/>
<dbReference type="EMBL" id="JMSN01000028">
    <property type="protein sequence ID" value="KDN47739.1"/>
    <property type="molecule type" value="Genomic_DNA"/>
</dbReference>
<dbReference type="OrthoDB" id="3053196at2759"/>
<feature type="transmembrane region" description="Helical" evidence="11">
    <location>
        <begin position="208"/>
        <end position="227"/>
    </location>
</feature>
<evidence type="ECO:0000256" key="7">
    <source>
        <dbReference type="ARBA" id="ARBA00023136"/>
    </source>
</evidence>
<dbReference type="PANTHER" id="PTHR12560:SF11">
    <property type="entry name" value="CERAMIDE SYNTHASE LAC1-RELATED"/>
    <property type="match status" value="1"/>
</dbReference>
<feature type="transmembrane region" description="Helical" evidence="11">
    <location>
        <begin position="399"/>
        <end position="421"/>
    </location>
</feature>
<feature type="compositionally biased region" description="Low complexity" evidence="10">
    <location>
        <begin position="134"/>
        <end position="147"/>
    </location>
</feature>
<evidence type="ECO:0000259" key="12">
    <source>
        <dbReference type="PROSITE" id="PS50922"/>
    </source>
</evidence>
<evidence type="ECO:0000256" key="9">
    <source>
        <dbReference type="PROSITE-ProRule" id="PRU00205"/>
    </source>
</evidence>
<evidence type="ECO:0000256" key="10">
    <source>
        <dbReference type="SAM" id="MobiDB-lite"/>
    </source>
</evidence>
<reference evidence="13 14" key="1">
    <citation type="submission" date="2014-05" db="EMBL/GenBank/DDBJ databases">
        <title>Draft genome sequence of a rare smut relative, Tilletiaria anomala UBC 951.</title>
        <authorList>
            <consortium name="DOE Joint Genome Institute"/>
            <person name="Toome M."/>
            <person name="Kuo A."/>
            <person name="Henrissat B."/>
            <person name="Lipzen A."/>
            <person name="Tritt A."/>
            <person name="Yoshinaga Y."/>
            <person name="Zane M."/>
            <person name="Barry K."/>
            <person name="Grigoriev I.V."/>
            <person name="Spatafora J.W."/>
            <person name="Aimea M.C."/>
        </authorList>
    </citation>
    <scope>NUCLEOTIDE SEQUENCE [LARGE SCALE GENOMIC DNA]</scope>
    <source>
        <strain evidence="13 14">UBC 951</strain>
    </source>
</reference>
<protein>
    <submittedName>
        <fullName evidence="13">LAG1-domain-containing protein</fullName>
    </submittedName>
</protein>
<keyword evidence="4 9" id="KW-0812">Transmembrane</keyword>
<dbReference type="InterPro" id="IPR006634">
    <property type="entry name" value="TLC-dom"/>
</dbReference>
<gene>
    <name evidence="13" type="ORF">K437DRAFT_294026</name>
</gene>
<feature type="compositionally biased region" description="Basic and acidic residues" evidence="10">
    <location>
        <begin position="117"/>
        <end position="131"/>
    </location>
</feature>
<keyword evidence="5" id="KW-0256">Endoplasmic reticulum</keyword>
<dbReference type="OMA" id="MSTRESC"/>
<dbReference type="InParanoid" id="A0A066W9I3"/>
<evidence type="ECO:0000256" key="11">
    <source>
        <dbReference type="SAM" id="Phobius"/>
    </source>
</evidence>
<feature type="transmembrane region" description="Helical" evidence="11">
    <location>
        <begin position="433"/>
        <end position="457"/>
    </location>
</feature>
<dbReference type="Pfam" id="PF03798">
    <property type="entry name" value="TRAM_LAG1_CLN8"/>
    <property type="match status" value="1"/>
</dbReference>
<evidence type="ECO:0000313" key="14">
    <source>
        <dbReference type="Proteomes" id="UP000027361"/>
    </source>
</evidence>
<comment type="caution">
    <text evidence="13">The sequence shown here is derived from an EMBL/GenBank/DDBJ whole genome shotgun (WGS) entry which is preliminary data.</text>
</comment>
<keyword evidence="8" id="KW-0325">Glycoprotein</keyword>
<evidence type="ECO:0000256" key="5">
    <source>
        <dbReference type="ARBA" id="ARBA00022824"/>
    </source>
</evidence>
<dbReference type="AlphaFoldDB" id="A0A066W9I3"/>
<evidence type="ECO:0000256" key="1">
    <source>
        <dbReference type="ARBA" id="ARBA00004477"/>
    </source>
</evidence>
<evidence type="ECO:0000256" key="2">
    <source>
        <dbReference type="ARBA" id="ARBA00009808"/>
    </source>
</evidence>
<evidence type="ECO:0000256" key="6">
    <source>
        <dbReference type="ARBA" id="ARBA00022989"/>
    </source>
</evidence>
<dbReference type="InterPro" id="IPR016439">
    <property type="entry name" value="Lag1/Lac1-like"/>
</dbReference>
<comment type="subcellular location">
    <subcellularLocation>
        <location evidence="1">Endoplasmic reticulum membrane</location>
        <topology evidence="1">Multi-pass membrane protein</topology>
    </subcellularLocation>
</comment>
<feature type="region of interest" description="Disordered" evidence="10">
    <location>
        <begin position="533"/>
        <end position="561"/>
    </location>
</feature>
<keyword evidence="6 11" id="KW-1133">Transmembrane helix</keyword>
<comment type="similarity">
    <text evidence="2">Belongs to the sphingosine N-acyltransferase family.</text>
</comment>
<dbReference type="RefSeq" id="XP_013243931.1">
    <property type="nucleotide sequence ID" value="XM_013388477.1"/>
</dbReference>
<evidence type="ECO:0000256" key="4">
    <source>
        <dbReference type="ARBA" id="ARBA00022692"/>
    </source>
</evidence>
<feature type="domain" description="TLC" evidence="12">
    <location>
        <begin position="307"/>
        <end position="526"/>
    </location>
</feature>
<feature type="compositionally biased region" description="Acidic residues" evidence="10">
    <location>
        <begin position="534"/>
        <end position="545"/>
    </location>
</feature>
<feature type="region of interest" description="Disordered" evidence="10">
    <location>
        <begin position="111"/>
        <end position="158"/>
    </location>
</feature>
<feature type="compositionally biased region" description="Basic and acidic residues" evidence="10">
    <location>
        <begin position="551"/>
        <end position="561"/>
    </location>
</feature>
<dbReference type="STRING" id="1037660.A0A066W9I3"/>
<feature type="transmembrane region" description="Helical" evidence="11">
    <location>
        <begin position="314"/>
        <end position="333"/>
    </location>
</feature>
<dbReference type="HOGENOM" id="CLU_028277_4_1_1"/>
<keyword evidence="3" id="KW-0808">Transferase</keyword>
<keyword evidence="7 9" id="KW-0472">Membrane</keyword>
<dbReference type="PROSITE" id="PS50922">
    <property type="entry name" value="TLC"/>
    <property type="match status" value="1"/>
</dbReference>
<dbReference type="GO" id="GO:0046513">
    <property type="term" value="P:ceramide biosynthetic process"/>
    <property type="evidence" value="ECO:0007669"/>
    <property type="project" value="InterPro"/>
</dbReference>
<evidence type="ECO:0000313" key="13">
    <source>
        <dbReference type="EMBL" id="KDN47739.1"/>
    </source>
</evidence>
<evidence type="ECO:0000256" key="3">
    <source>
        <dbReference type="ARBA" id="ARBA00022679"/>
    </source>
</evidence>